<gene>
    <name evidence="1" type="ORF">MS5N3_27370</name>
</gene>
<sequence length="47" mass="5651">MLPPPKKRYEHIHVRLAVAILGHRHFWEGVTPLFFKQFSNRKPKRDA</sequence>
<comment type="caution">
    <text evidence="1">The sequence shown here is derived from an EMBL/GenBank/DDBJ whole genome shotgun (WGS) entry which is preliminary data.</text>
</comment>
<dbReference type="AlphaFoldDB" id="A0A5M3PR84"/>
<name>A0A5M3PR84_9GAMM</name>
<accession>A0A5M3PR84</accession>
<protein>
    <submittedName>
        <fullName evidence="1">Uncharacterized protein</fullName>
    </submittedName>
</protein>
<keyword evidence="2" id="KW-1185">Reference proteome</keyword>
<organism evidence="1 2">
    <name type="scientific">Marinobacter salsuginis</name>
    <dbReference type="NCBI Taxonomy" id="418719"/>
    <lineage>
        <taxon>Bacteria</taxon>
        <taxon>Pseudomonadati</taxon>
        <taxon>Pseudomonadota</taxon>
        <taxon>Gammaproteobacteria</taxon>
        <taxon>Pseudomonadales</taxon>
        <taxon>Marinobacteraceae</taxon>
        <taxon>Marinobacter</taxon>
    </lineage>
</organism>
<evidence type="ECO:0000313" key="2">
    <source>
        <dbReference type="Proteomes" id="UP000340077"/>
    </source>
</evidence>
<proteinExistence type="predicted"/>
<dbReference type="EMBL" id="BGZH01000002">
    <property type="protein sequence ID" value="GBO85286.1"/>
    <property type="molecule type" value="Genomic_DNA"/>
</dbReference>
<reference evidence="1 2" key="1">
    <citation type="journal article" date="2019" name="J. Gen. Appl. Microbiol.">
        <title>Aerobic degradation of cis-dichloroethene by the marine bacterium Marinobacter salsuginis strain 5N-3.</title>
        <authorList>
            <person name="Inoue Y."/>
            <person name="Fukunaga Y."/>
            <person name="Katsumata H."/>
            <person name="Ohji S."/>
            <person name="Hosoyama A."/>
            <person name="Mori K."/>
            <person name="Ando K."/>
        </authorList>
    </citation>
    <scope>NUCLEOTIDE SEQUENCE [LARGE SCALE GENOMIC DNA]</scope>
    <source>
        <strain evidence="1 2">5N-3</strain>
    </source>
</reference>
<dbReference type="Proteomes" id="UP000340077">
    <property type="component" value="Unassembled WGS sequence"/>
</dbReference>
<evidence type="ECO:0000313" key="1">
    <source>
        <dbReference type="EMBL" id="GBO85286.1"/>
    </source>
</evidence>